<dbReference type="GO" id="GO:0080043">
    <property type="term" value="F:quercetin 3-O-glucosyltransferase activity"/>
    <property type="evidence" value="ECO:0007669"/>
    <property type="project" value="TreeGrafter"/>
</dbReference>
<reference evidence="2" key="1">
    <citation type="journal article" date="2023" name="Science">
        <title>Elucidation of the pathway for biosynthesis of saponin adjuvants from the soapbark tree.</title>
        <authorList>
            <person name="Reed J."/>
            <person name="Orme A."/>
            <person name="El-Demerdash A."/>
            <person name="Owen C."/>
            <person name="Martin L.B.B."/>
            <person name="Misra R.C."/>
            <person name="Kikuchi S."/>
            <person name="Rejzek M."/>
            <person name="Martin A.C."/>
            <person name="Harkess A."/>
            <person name="Leebens-Mack J."/>
            <person name="Louveau T."/>
            <person name="Stephenson M.J."/>
            <person name="Osbourn A."/>
        </authorList>
    </citation>
    <scope>NUCLEOTIDE SEQUENCE</scope>
    <source>
        <strain evidence="2">S10</strain>
    </source>
</reference>
<dbReference type="EMBL" id="JARAOO010000011">
    <property type="protein sequence ID" value="KAJ7950598.1"/>
    <property type="molecule type" value="Genomic_DNA"/>
</dbReference>
<organism evidence="2 3">
    <name type="scientific">Quillaja saponaria</name>
    <name type="common">Soap bark tree</name>
    <dbReference type="NCBI Taxonomy" id="32244"/>
    <lineage>
        <taxon>Eukaryota</taxon>
        <taxon>Viridiplantae</taxon>
        <taxon>Streptophyta</taxon>
        <taxon>Embryophyta</taxon>
        <taxon>Tracheophyta</taxon>
        <taxon>Spermatophyta</taxon>
        <taxon>Magnoliopsida</taxon>
        <taxon>eudicotyledons</taxon>
        <taxon>Gunneridae</taxon>
        <taxon>Pentapetalae</taxon>
        <taxon>rosids</taxon>
        <taxon>fabids</taxon>
        <taxon>Fabales</taxon>
        <taxon>Quillajaceae</taxon>
        <taxon>Quillaja</taxon>
    </lineage>
</organism>
<dbReference type="KEGG" id="qsa:O6P43_026772"/>
<sequence>MKILPAVRTTGPTIPSMFLDKQLEDDKGYGFSIFKTDKEACITWLDDKPNGSVVYVSFESVAVLDNEQMEEIAFGLRNSGSYFMWVVRASEEDKLPKDFLNASN</sequence>
<proteinExistence type="inferred from homology"/>
<evidence type="ECO:0000313" key="3">
    <source>
        <dbReference type="Proteomes" id="UP001163823"/>
    </source>
</evidence>
<evidence type="ECO:0000313" key="2">
    <source>
        <dbReference type="EMBL" id="KAJ7950598.1"/>
    </source>
</evidence>
<name>A0AAD7L312_QUISA</name>
<keyword evidence="3" id="KW-1185">Reference proteome</keyword>
<dbReference type="Gene3D" id="3.40.50.2000">
    <property type="entry name" value="Glycogen Phosphorylase B"/>
    <property type="match status" value="2"/>
</dbReference>
<gene>
    <name evidence="2" type="ORF">O6P43_026772</name>
</gene>
<comment type="similarity">
    <text evidence="1">Belongs to the UDP-glycosyltransferase family.</text>
</comment>
<comment type="caution">
    <text evidence="2">The sequence shown here is derived from an EMBL/GenBank/DDBJ whole genome shotgun (WGS) entry which is preliminary data.</text>
</comment>
<dbReference type="PANTHER" id="PTHR11926:SF1540">
    <property type="entry name" value="GLYCOSYLTRANSFERASE"/>
    <property type="match status" value="1"/>
</dbReference>
<dbReference type="PANTHER" id="PTHR11926">
    <property type="entry name" value="GLUCOSYL/GLUCURONOSYL TRANSFERASES"/>
    <property type="match status" value="1"/>
</dbReference>
<accession>A0AAD7L312</accession>
<protein>
    <submittedName>
        <fullName evidence="2">Glycosyltransferase</fullName>
    </submittedName>
</protein>
<dbReference type="AlphaFoldDB" id="A0AAD7L312"/>
<dbReference type="Proteomes" id="UP001163823">
    <property type="component" value="Chromosome 11"/>
</dbReference>
<dbReference type="SUPFAM" id="SSF53756">
    <property type="entry name" value="UDP-Glycosyltransferase/glycogen phosphorylase"/>
    <property type="match status" value="1"/>
</dbReference>
<evidence type="ECO:0000256" key="1">
    <source>
        <dbReference type="ARBA" id="ARBA00009995"/>
    </source>
</evidence>
<dbReference type="GO" id="GO:0080044">
    <property type="term" value="F:quercetin 7-O-glucosyltransferase activity"/>
    <property type="evidence" value="ECO:0007669"/>
    <property type="project" value="TreeGrafter"/>
</dbReference>